<gene>
    <name evidence="19" type="ORF">LSP00402_LOCUS2009</name>
</gene>
<comment type="catalytic activity">
    <reaction evidence="16">
        <text>N(4)-(alpha-D-Man-(1-&gt;3)-[alpha-D-Man-(1-&gt;3)-[alpha-D-Man-(1-&gt;6)]-alpha-D-Man-(1-&gt;6)]-beta-D-Man-(1-&gt;4)-beta-D-GlcNAc-(1-&gt;4)-beta-D-GlcNAc)-L-asparaginyl-[protein] (N-glucan mannose isomer 5A1,2) + UDP-N-acetyl-alpha-D-glucosamine = N(4)-{beta-D-GlcNAc-(1-&gt;2)-alpha-D-Man-(1-&gt;3)-[alpha-D-Man-(1-&gt;3)-[alpha-D-Man-(1-&gt;6)]-alpha-D-Man-(1-&gt;6)]-beta-D-Man-(1-&gt;4)-beta-D-GlcNAc-(1-&gt;4)-beta-D-GlcNAc}-L-asparaginyl-[protein] + UDP + H(+)</text>
        <dbReference type="Rhea" id="RHEA:11456"/>
        <dbReference type="Rhea" id="RHEA-COMP:14367"/>
        <dbReference type="Rhea" id="RHEA-COMP:14368"/>
        <dbReference type="ChEBI" id="CHEBI:15378"/>
        <dbReference type="ChEBI" id="CHEBI:57705"/>
        <dbReference type="ChEBI" id="CHEBI:58223"/>
        <dbReference type="ChEBI" id="CHEBI:59087"/>
        <dbReference type="ChEBI" id="CHEBI:60625"/>
        <dbReference type="EC" id="2.4.1.101"/>
    </reaction>
</comment>
<accession>A0A7S2X622</accession>
<proteinExistence type="inferred from homology"/>
<evidence type="ECO:0000256" key="13">
    <source>
        <dbReference type="ARBA" id="ARBA00023211"/>
    </source>
</evidence>
<dbReference type="UniPathway" id="UPA00378"/>
<keyword evidence="5" id="KW-0328">Glycosyltransferase</keyword>
<evidence type="ECO:0000256" key="10">
    <source>
        <dbReference type="ARBA" id="ARBA00022989"/>
    </source>
</evidence>
<dbReference type="EMBL" id="HBHP01003200">
    <property type="protein sequence ID" value="CAD9747907.1"/>
    <property type="molecule type" value="Transcribed_RNA"/>
</dbReference>
<evidence type="ECO:0000256" key="1">
    <source>
        <dbReference type="ARBA" id="ARBA00001936"/>
    </source>
</evidence>
<dbReference type="InterPro" id="IPR029044">
    <property type="entry name" value="Nucleotide-diphossugar_trans"/>
</dbReference>
<name>A0A7S2X622_9EUKA</name>
<keyword evidence="12" id="KW-0472">Membrane</keyword>
<dbReference type="GO" id="GO:0046872">
    <property type="term" value="F:metal ion binding"/>
    <property type="evidence" value="ECO:0007669"/>
    <property type="project" value="UniProtKB-KW"/>
</dbReference>
<comment type="subcellular location">
    <subcellularLocation>
        <location evidence="2">Golgi apparatus membrane</location>
        <topology evidence="2">Single-pass type II membrane protein</topology>
    </subcellularLocation>
</comment>
<evidence type="ECO:0000313" key="19">
    <source>
        <dbReference type="EMBL" id="CAD9747907.1"/>
    </source>
</evidence>
<dbReference type="PANTHER" id="PTHR10468">
    <property type="entry name" value="PROTEIN O-LINKED-MANNOSE BETA-1,2-N-ACETYLGLUCOSAMINYLTRANSFERASE 1/ALPHA-1,3-MANNOSYL-GLYCOPROTEIN 2-BETA-N-ACETYLGLUCOSAMINYLTRANSFERASE"/>
    <property type="match status" value="1"/>
</dbReference>
<evidence type="ECO:0000256" key="6">
    <source>
        <dbReference type="ARBA" id="ARBA00022679"/>
    </source>
</evidence>
<keyword evidence="10" id="KW-1133">Transmembrane helix</keyword>
<comment type="similarity">
    <text evidence="4">Belongs to the glycosyltransferase 13 family.</text>
</comment>
<evidence type="ECO:0000256" key="7">
    <source>
        <dbReference type="ARBA" id="ARBA00022692"/>
    </source>
</evidence>
<keyword evidence="6" id="KW-0808">Transferase</keyword>
<evidence type="ECO:0000256" key="16">
    <source>
        <dbReference type="ARBA" id="ARBA00049421"/>
    </source>
</evidence>
<keyword evidence="9" id="KW-0735">Signal-anchor</keyword>
<evidence type="ECO:0000256" key="8">
    <source>
        <dbReference type="ARBA" id="ARBA00022723"/>
    </source>
</evidence>
<evidence type="ECO:0000256" key="2">
    <source>
        <dbReference type="ARBA" id="ARBA00004323"/>
    </source>
</evidence>
<evidence type="ECO:0000256" key="15">
    <source>
        <dbReference type="ARBA" id="ARBA00041712"/>
    </source>
</evidence>
<dbReference type="GO" id="GO:0003827">
    <property type="term" value="F:alpha-1,3-mannosylglycoprotein 2-beta-N-acetylglucosaminyltransferase activity"/>
    <property type="evidence" value="ECO:0007669"/>
    <property type="project" value="UniProtKB-EC"/>
</dbReference>
<comment type="pathway">
    <text evidence="3">Protein modification; protein glycosylation.</text>
</comment>
<dbReference type="EC" id="2.4.1.101" evidence="14"/>
<keyword evidence="11" id="KW-0333">Golgi apparatus</keyword>
<sequence length="508" mass="57374">MKKFIYSLSAGNMRCLVTQLVSCLVLMTAIHSLIPRDCSSKGSMYSEAKIREIQNELKTYRVRLESEAELLKKINTHQRTEENLNVAISQKDLIIQGLKEDLVNMETKYNETLKSKEGKDNEKPDDGKSETPGKEEKEVDGDQMKNDTFLLPNQLTREAAPVGIAIAIVSDDNAKELKKTLDSLIENMPATGFPVFVSHNGTNEEISKCIQSYLIKDGERTNIFHLQYVMGTNDGPLDALGVNSLHRKWVLSTLFDKYAYSKVAVIDDYVNFAFDVFDYFQASSKLLDTDSSIMCVSAWNENGQADFAKDSGTLTRTDVFPDLAWMISAEMWGELKADWPLHGWKEWLRNREQNTGRSCVIPEVCRVSVRKRAMGSPKDDIFYEQYLSKIKLNKNPVRFAAMDLGYLTKTNYDTYISQLLGGSTEISSASVLKDYRGKPGDLKLQYDAPSSYIAVARILGLRPTLKEGRPSASYHGIVTIRYGTWRLFIVPEGWEKDLQVVDKDTSTS</sequence>
<evidence type="ECO:0000256" key="4">
    <source>
        <dbReference type="ARBA" id="ARBA00006492"/>
    </source>
</evidence>
<dbReference type="Gene3D" id="3.90.550.10">
    <property type="entry name" value="Spore Coat Polysaccharide Biosynthesis Protein SpsA, Chain A"/>
    <property type="match status" value="1"/>
</dbReference>
<dbReference type="PANTHER" id="PTHR10468:SF0">
    <property type="entry name" value="ALPHA-1,3-MANNOSYL-GLYCOPROTEIN 2-BETA-N-ACETYLGLUCOSAMINYLTRANSFERASE"/>
    <property type="match status" value="1"/>
</dbReference>
<dbReference type="InterPro" id="IPR004139">
    <property type="entry name" value="Glyco_trans_13"/>
</dbReference>
<feature type="region of interest" description="Disordered" evidence="17">
    <location>
        <begin position="111"/>
        <end position="144"/>
    </location>
</feature>
<protein>
    <recommendedName>
        <fullName evidence="14">alpha-1,3-mannosyl-glycoprotein 2-beta-N-acetylglucosaminyltransferase</fullName>
        <ecNumber evidence="14">2.4.1.101</ecNumber>
    </recommendedName>
    <alternativeName>
        <fullName evidence="15">N-glycosyl-oligosaccharide-glycoprotein N-acetylglucosaminyltransferase I</fullName>
    </alternativeName>
</protein>
<feature type="signal peptide" evidence="18">
    <location>
        <begin position="1"/>
        <end position="32"/>
    </location>
</feature>
<evidence type="ECO:0000256" key="9">
    <source>
        <dbReference type="ARBA" id="ARBA00022968"/>
    </source>
</evidence>
<dbReference type="SUPFAM" id="SSF53448">
    <property type="entry name" value="Nucleotide-diphospho-sugar transferases"/>
    <property type="match status" value="1"/>
</dbReference>
<evidence type="ECO:0000256" key="5">
    <source>
        <dbReference type="ARBA" id="ARBA00022676"/>
    </source>
</evidence>
<dbReference type="AlphaFoldDB" id="A0A7S2X622"/>
<evidence type="ECO:0000256" key="14">
    <source>
        <dbReference type="ARBA" id="ARBA00038949"/>
    </source>
</evidence>
<organism evidence="19">
    <name type="scientific">Lotharella oceanica</name>
    <dbReference type="NCBI Taxonomy" id="641309"/>
    <lineage>
        <taxon>Eukaryota</taxon>
        <taxon>Sar</taxon>
        <taxon>Rhizaria</taxon>
        <taxon>Cercozoa</taxon>
        <taxon>Chlorarachniophyceae</taxon>
        <taxon>Lotharella</taxon>
    </lineage>
</organism>
<keyword evidence="18" id="KW-0732">Signal</keyword>
<dbReference type="Gene3D" id="3.10.180.20">
    <property type="entry name" value="N-Acetylglucosaminyltransferase I, Domain 2"/>
    <property type="match status" value="1"/>
</dbReference>
<reference evidence="19" key="1">
    <citation type="submission" date="2021-01" db="EMBL/GenBank/DDBJ databases">
        <authorList>
            <person name="Corre E."/>
            <person name="Pelletier E."/>
            <person name="Niang G."/>
            <person name="Scheremetjew M."/>
            <person name="Finn R."/>
            <person name="Kale V."/>
            <person name="Holt S."/>
            <person name="Cochrane G."/>
            <person name="Meng A."/>
            <person name="Brown T."/>
            <person name="Cohen L."/>
        </authorList>
    </citation>
    <scope>NUCLEOTIDE SEQUENCE</scope>
    <source>
        <strain evidence="19">CCMP622</strain>
    </source>
</reference>
<evidence type="ECO:0000256" key="18">
    <source>
        <dbReference type="SAM" id="SignalP"/>
    </source>
</evidence>
<keyword evidence="8" id="KW-0479">Metal-binding</keyword>
<dbReference type="GO" id="GO:0000139">
    <property type="term" value="C:Golgi membrane"/>
    <property type="evidence" value="ECO:0007669"/>
    <property type="project" value="UniProtKB-SubCell"/>
</dbReference>
<evidence type="ECO:0000256" key="11">
    <source>
        <dbReference type="ARBA" id="ARBA00023034"/>
    </source>
</evidence>
<dbReference type="Pfam" id="PF03071">
    <property type="entry name" value="GNT-I"/>
    <property type="match status" value="1"/>
</dbReference>
<keyword evidence="7" id="KW-0812">Transmembrane</keyword>
<comment type="cofactor">
    <cofactor evidence="1">
        <name>Mn(2+)</name>
        <dbReference type="ChEBI" id="CHEBI:29035"/>
    </cofactor>
</comment>
<evidence type="ECO:0000256" key="17">
    <source>
        <dbReference type="SAM" id="MobiDB-lite"/>
    </source>
</evidence>
<dbReference type="InterPro" id="IPR052261">
    <property type="entry name" value="Glycosyltransferase_13"/>
</dbReference>
<evidence type="ECO:0000256" key="12">
    <source>
        <dbReference type="ARBA" id="ARBA00023136"/>
    </source>
</evidence>
<evidence type="ECO:0000256" key="3">
    <source>
        <dbReference type="ARBA" id="ARBA00004922"/>
    </source>
</evidence>
<keyword evidence="13" id="KW-0464">Manganese</keyword>
<feature type="chain" id="PRO_5031044377" description="alpha-1,3-mannosyl-glycoprotein 2-beta-N-acetylglucosaminyltransferase" evidence="18">
    <location>
        <begin position="33"/>
        <end position="508"/>
    </location>
</feature>